<organism evidence="8">
    <name type="scientific">Nippostrongylus brasiliensis</name>
    <name type="common">Rat hookworm</name>
    <dbReference type="NCBI Taxonomy" id="27835"/>
    <lineage>
        <taxon>Eukaryota</taxon>
        <taxon>Metazoa</taxon>
        <taxon>Ecdysozoa</taxon>
        <taxon>Nematoda</taxon>
        <taxon>Chromadorea</taxon>
        <taxon>Rhabditida</taxon>
        <taxon>Rhabditina</taxon>
        <taxon>Rhabditomorpha</taxon>
        <taxon>Strongyloidea</taxon>
        <taxon>Heligmosomidae</taxon>
        <taxon>Nippostrongylus</taxon>
    </lineage>
</organism>
<dbReference type="InterPro" id="IPR016024">
    <property type="entry name" value="ARM-type_fold"/>
</dbReference>
<feature type="compositionally biased region" description="Basic residues" evidence="4">
    <location>
        <begin position="22"/>
        <end position="31"/>
    </location>
</feature>
<feature type="region of interest" description="Disordered" evidence="4">
    <location>
        <begin position="49"/>
        <end position="109"/>
    </location>
</feature>
<dbReference type="Pfam" id="PF02854">
    <property type="entry name" value="MIF4G"/>
    <property type="match status" value="1"/>
</dbReference>
<dbReference type="InterPro" id="IPR003891">
    <property type="entry name" value="Initiation_fac_eIF4g_MI"/>
</dbReference>
<dbReference type="InterPro" id="IPR003890">
    <property type="entry name" value="MIF4G-like_typ-3"/>
</dbReference>
<evidence type="ECO:0000256" key="3">
    <source>
        <dbReference type="ARBA" id="ARBA00023242"/>
    </source>
</evidence>
<evidence type="ECO:0000313" key="6">
    <source>
        <dbReference type="EMBL" id="VDL83341.1"/>
    </source>
</evidence>
<evidence type="ECO:0000259" key="5">
    <source>
        <dbReference type="PROSITE" id="PS51366"/>
    </source>
</evidence>
<sequence length="672" mass="76813">MGLKKWMSVVKAEQNGSGSRKQDRKKAKMLRKLQSVAVARHQPIEKVMEEAFSTNKKKTKKQKKKLREMESAKYEVVKDDDEDEEPKSKRRRKRDRESSESDSDEDLTYEQYLKEVKDKKRQIAIDDDAAKQDDIDIHKYSKLLGIKEGKKGKKPKSFVYDGLDDLLEFCDSDNRKQLMAGTTDQEMALKGDDLSEEEQEKNEEEEQEDVEMDDEAGSSGEDMALDEGDDENLDEDELSGGEEVGSGEDNDEKNNMDSGEESDYKEDIYGRKISKKTGKVVSFDLTGAQKKLEDLDAKGGTDESRMKVDRVLMGTLNRLSESTLVRSHQVVSEVWLNNSKNDVKSCLTRILSRLIRAPYRLQDQLLSLYALFFAQIHAFTSEEISAYFVEAFLREFVEAISQPQTQDDKKLENTAIFVAHLMNFHVIKGTVVLEVLEKLREHLNVDNLQLCITLATYSYKMLRRLHWSAFSEELSKLSNTLESAVFSALPRAKFLGETLLSMQKTAPTSIDASVLEHHLKLFHGLKKKSKLVSDKELGMSLDDLLHADERGRWWVVGSAYRVVREGGAAGGSTQASQSTTYFPEDILQLARKAKMNTDVRRNIFCTVATSDDEDSAFERLLRLSLKGQQEREIIYVLIMMLLKEKNFNPFYPALMARFCEFDKRFTGWIPVL</sequence>
<evidence type="ECO:0000256" key="2">
    <source>
        <dbReference type="ARBA" id="ARBA00006856"/>
    </source>
</evidence>
<reference evidence="8" key="1">
    <citation type="submission" date="2017-02" db="UniProtKB">
        <authorList>
            <consortium name="WormBaseParasite"/>
        </authorList>
    </citation>
    <scope>IDENTIFICATION</scope>
</reference>
<dbReference type="SMART" id="SM00543">
    <property type="entry name" value="MIF4G"/>
    <property type="match status" value="1"/>
</dbReference>
<dbReference type="WBParaSite" id="NBR_0001960601-mRNA-1">
    <property type="protein sequence ID" value="NBR_0001960601-mRNA-1"/>
    <property type="gene ID" value="NBR_0001960601"/>
</dbReference>
<feature type="compositionally biased region" description="Basic residues" evidence="4">
    <location>
        <begin position="55"/>
        <end position="66"/>
    </location>
</feature>
<name>A0A0N4YQT4_NIPBR</name>
<proteinExistence type="inferred from homology"/>
<protein>
    <submittedName>
        <fullName evidence="8">MI domain-containing protein</fullName>
    </submittedName>
</protein>
<reference evidence="6 7" key="2">
    <citation type="submission" date="2018-11" db="EMBL/GenBank/DDBJ databases">
        <authorList>
            <consortium name="Pathogen Informatics"/>
        </authorList>
    </citation>
    <scope>NUCLEOTIDE SEQUENCE [LARGE SCALE GENOMIC DNA]</scope>
</reference>
<comment type="subcellular location">
    <subcellularLocation>
        <location evidence="1">Nucleus</location>
        <location evidence="1">Nucleolus</location>
    </subcellularLocation>
</comment>
<dbReference type="PANTHER" id="PTHR18034:SF4">
    <property type="entry name" value="NUCLEOLAR MIF4G DOMAIN-CONTAINING PROTEIN 1"/>
    <property type="match status" value="1"/>
</dbReference>
<evidence type="ECO:0000313" key="7">
    <source>
        <dbReference type="Proteomes" id="UP000271162"/>
    </source>
</evidence>
<dbReference type="GO" id="GO:0005730">
    <property type="term" value="C:nucleolus"/>
    <property type="evidence" value="ECO:0007669"/>
    <property type="project" value="UniProtKB-SubCell"/>
</dbReference>
<dbReference type="Proteomes" id="UP000271162">
    <property type="component" value="Unassembled WGS sequence"/>
</dbReference>
<feature type="compositionally biased region" description="Acidic residues" evidence="4">
    <location>
        <begin position="223"/>
        <end position="251"/>
    </location>
</feature>
<dbReference type="PANTHER" id="PTHR18034">
    <property type="entry name" value="CELL CYCLE CONTROL PROTEIN CWF22-RELATED"/>
    <property type="match status" value="1"/>
</dbReference>
<dbReference type="Gene3D" id="1.25.40.180">
    <property type="match status" value="1"/>
</dbReference>
<dbReference type="GO" id="GO:0003723">
    <property type="term" value="F:RNA binding"/>
    <property type="evidence" value="ECO:0007669"/>
    <property type="project" value="InterPro"/>
</dbReference>
<evidence type="ECO:0000256" key="1">
    <source>
        <dbReference type="ARBA" id="ARBA00004604"/>
    </source>
</evidence>
<dbReference type="Pfam" id="PF02847">
    <property type="entry name" value="MA3"/>
    <property type="match status" value="1"/>
</dbReference>
<feature type="region of interest" description="Disordered" evidence="4">
    <location>
        <begin position="1"/>
        <end position="37"/>
    </location>
</feature>
<dbReference type="GO" id="GO:0042274">
    <property type="term" value="P:ribosomal small subunit biogenesis"/>
    <property type="evidence" value="ECO:0007669"/>
    <property type="project" value="TreeGrafter"/>
</dbReference>
<evidence type="ECO:0000313" key="8">
    <source>
        <dbReference type="WBParaSite" id="NBR_0001960601-mRNA-1"/>
    </source>
</evidence>
<dbReference type="AlphaFoldDB" id="A0A0N4YQT4"/>
<keyword evidence="7" id="KW-1185">Reference proteome</keyword>
<evidence type="ECO:0000256" key="4">
    <source>
        <dbReference type="SAM" id="MobiDB-lite"/>
    </source>
</evidence>
<dbReference type="PROSITE" id="PS51366">
    <property type="entry name" value="MI"/>
    <property type="match status" value="1"/>
</dbReference>
<dbReference type="OMA" id="FMVDILN"/>
<comment type="similarity">
    <text evidence="2">Belongs to the CWC22 family.</text>
</comment>
<dbReference type="InterPro" id="IPR050781">
    <property type="entry name" value="CWC22_splicing_factor"/>
</dbReference>
<gene>
    <name evidence="6" type="ORF">NBR_LOCUS19607</name>
</gene>
<dbReference type="EMBL" id="UYSL01024319">
    <property type="protein sequence ID" value="VDL83341.1"/>
    <property type="molecule type" value="Genomic_DNA"/>
</dbReference>
<feature type="domain" description="MI" evidence="5">
    <location>
        <begin position="598"/>
        <end position="672"/>
    </location>
</feature>
<keyword evidence="3" id="KW-0539">Nucleus</keyword>
<feature type="compositionally biased region" description="Basic and acidic residues" evidence="4">
    <location>
        <begin position="67"/>
        <end position="77"/>
    </location>
</feature>
<feature type="compositionally biased region" description="Acidic residues" evidence="4">
    <location>
        <begin position="194"/>
        <end position="216"/>
    </location>
</feature>
<feature type="region of interest" description="Disordered" evidence="4">
    <location>
        <begin position="178"/>
        <end position="266"/>
    </location>
</feature>
<accession>A0A0N4YQT4</accession>
<dbReference type="STRING" id="27835.A0A0N4YQT4"/>
<dbReference type="SUPFAM" id="SSF48371">
    <property type="entry name" value="ARM repeat"/>
    <property type="match status" value="1"/>
</dbReference>